<dbReference type="EMBL" id="QNRR01000015">
    <property type="protein sequence ID" value="RBP37000.1"/>
    <property type="molecule type" value="Genomic_DNA"/>
</dbReference>
<accession>A0A366H7N5</accession>
<protein>
    <submittedName>
        <fullName evidence="4">Head-to-tail connecting protein</fullName>
    </submittedName>
</protein>
<sequence length="563" mass="63482">MRSEKEIVEECVATYEARKSARAPWDAQWQVIADYFCPRKASITNSSHLPDGQKEAQIYDGSGYYALDVAVRGQTSDIIPHDQVWFSFDPPPGMAGEFRVQQWCQQATRLVRLYLSASKFYPQSYEFVSDRTCFGTACLYSEESDLDPNVPVVFRHHRIGSYTMAENADGVVDSLDFERRFTARQLVEKFGREVASAKVRECFDAGRGKQDTQFTVLHCVYPRAEAERILGKMDGRNKPYASVWLERDAKQPLRVSGYDEMPFSVSRWSTWEGNEETAPYGYSPAFMALPDMRQLNLLQKCLDVLAEKKANPPLLIPTGFKGDIDYRAGGITWFDPATGDAARPQAWGMEGDYGLGVQRADQKRSQIEAFFQVNMWLAISRMERANITAEEVRARVGEQARQFSATYTLLVTEWLTAQLMRFFRILLRRGILPPPPQEMVSDDGRGNLFIPEPQVLFSSRIALALKEADNTAVGSVLNLAGAIAQMAPDVMDNFNLDEMIRGSARNRGLPPEYHRDPDEVAAMRAARAQAQQQMQQAEMMEQMSRAAANAGKIPKDSPMMGLM</sequence>
<comment type="subcellular location">
    <subcellularLocation>
        <location evidence="1">Virion</location>
    </subcellularLocation>
</comment>
<dbReference type="InterPro" id="IPR020991">
    <property type="entry name" value="Connector_podovirus"/>
</dbReference>
<dbReference type="Proteomes" id="UP000253426">
    <property type="component" value="Unassembled WGS sequence"/>
</dbReference>
<dbReference type="RefSeq" id="WP_113961773.1">
    <property type="nucleotide sequence ID" value="NZ_QNRR01000015.1"/>
</dbReference>
<comment type="caution">
    <text evidence="4">The sequence shown here is derived from an EMBL/GenBank/DDBJ whole genome shotgun (WGS) entry which is preliminary data.</text>
</comment>
<keyword evidence="5" id="KW-1185">Reference proteome</keyword>
<evidence type="ECO:0000256" key="2">
    <source>
        <dbReference type="ARBA" id="ARBA00022612"/>
    </source>
</evidence>
<dbReference type="Pfam" id="PF12236">
    <property type="entry name" value="Head-tail_con"/>
    <property type="match status" value="1"/>
</dbReference>
<evidence type="ECO:0000256" key="3">
    <source>
        <dbReference type="ARBA" id="ARBA00023219"/>
    </source>
</evidence>
<keyword evidence="2" id="KW-1188">Viral release from host cell</keyword>
<dbReference type="AlphaFoldDB" id="A0A366H7N5"/>
<gene>
    <name evidence="4" type="ORF">DES53_115141</name>
</gene>
<dbReference type="OrthoDB" id="175711at2"/>
<organism evidence="4 5">
    <name type="scientific">Roseimicrobium gellanilyticum</name>
    <dbReference type="NCBI Taxonomy" id="748857"/>
    <lineage>
        <taxon>Bacteria</taxon>
        <taxon>Pseudomonadati</taxon>
        <taxon>Verrucomicrobiota</taxon>
        <taxon>Verrucomicrobiia</taxon>
        <taxon>Verrucomicrobiales</taxon>
        <taxon>Verrucomicrobiaceae</taxon>
        <taxon>Roseimicrobium</taxon>
    </lineage>
</organism>
<proteinExistence type="predicted"/>
<evidence type="ECO:0000313" key="5">
    <source>
        <dbReference type="Proteomes" id="UP000253426"/>
    </source>
</evidence>
<evidence type="ECO:0000256" key="1">
    <source>
        <dbReference type="ARBA" id="ARBA00004328"/>
    </source>
</evidence>
<reference evidence="4 5" key="1">
    <citation type="submission" date="2018-06" db="EMBL/GenBank/DDBJ databases">
        <title>Genomic Encyclopedia of Type Strains, Phase IV (KMG-IV): sequencing the most valuable type-strain genomes for metagenomic binning, comparative biology and taxonomic classification.</title>
        <authorList>
            <person name="Goeker M."/>
        </authorList>
    </citation>
    <scope>NUCLEOTIDE SEQUENCE [LARGE SCALE GENOMIC DNA]</scope>
    <source>
        <strain evidence="4 5">DSM 25532</strain>
    </source>
</reference>
<keyword evidence="3" id="KW-0231">Viral genome packaging</keyword>
<evidence type="ECO:0000313" key="4">
    <source>
        <dbReference type="EMBL" id="RBP37000.1"/>
    </source>
</evidence>
<name>A0A366H7N5_9BACT</name>